<name>A0A0S3R6V6_PHAAN</name>
<dbReference type="EMBL" id="AP015034">
    <property type="protein sequence ID" value="BAT76221.1"/>
    <property type="molecule type" value="Genomic_DNA"/>
</dbReference>
<keyword evidence="3" id="KW-1185">Reference proteome</keyword>
<evidence type="ECO:0008006" key="4">
    <source>
        <dbReference type="Google" id="ProtNLM"/>
    </source>
</evidence>
<evidence type="ECO:0000313" key="2">
    <source>
        <dbReference type="EMBL" id="BAT76221.1"/>
    </source>
</evidence>
<accession>A0A0S3R6V6</accession>
<proteinExistence type="predicted"/>
<evidence type="ECO:0000313" key="3">
    <source>
        <dbReference type="Proteomes" id="UP000291084"/>
    </source>
</evidence>
<sequence>MSPLCISNLVVFVVSLVWPSIFKPSNIDSSCHNCFQRPACFFVILCRIENLSYLITVGFQRLSLVTDFGYD</sequence>
<feature type="signal peptide" evidence="1">
    <location>
        <begin position="1"/>
        <end position="19"/>
    </location>
</feature>
<reference evidence="2 3" key="1">
    <citation type="journal article" date="2015" name="Sci. Rep.">
        <title>The power of single molecule real-time sequencing technology in the de novo assembly of a eukaryotic genome.</title>
        <authorList>
            <person name="Sakai H."/>
            <person name="Naito K."/>
            <person name="Ogiso-Tanaka E."/>
            <person name="Takahashi Y."/>
            <person name="Iseki K."/>
            <person name="Muto C."/>
            <person name="Satou K."/>
            <person name="Teruya K."/>
            <person name="Shiroma A."/>
            <person name="Shimoji M."/>
            <person name="Hirano T."/>
            <person name="Itoh T."/>
            <person name="Kaga A."/>
            <person name="Tomooka N."/>
        </authorList>
    </citation>
    <scope>NUCLEOTIDE SEQUENCE [LARGE SCALE GENOMIC DNA]</scope>
    <source>
        <strain evidence="3">cv. Shumari</strain>
    </source>
</reference>
<keyword evidence="1" id="KW-0732">Signal</keyword>
<dbReference type="AlphaFoldDB" id="A0A0S3R6V6"/>
<organism evidence="2 3">
    <name type="scientific">Vigna angularis var. angularis</name>
    <dbReference type="NCBI Taxonomy" id="157739"/>
    <lineage>
        <taxon>Eukaryota</taxon>
        <taxon>Viridiplantae</taxon>
        <taxon>Streptophyta</taxon>
        <taxon>Embryophyta</taxon>
        <taxon>Tracheophyta</taxon>
        <taxon>Spermatophyta</taxon>
        <taxon>Magnoliopsida</taxon>
        <taxon>eudicotyledons</taxon>
        <taxon>Gunneridae</taxon>
        <taxon>Pentapetalae</taxon>
        <taxon>rosids</taxon>
        <taxon>fabids</taxon>
        <taxon>Fabales</taxon>
        <taxon>Fabaceae</taxon>
        <taxon>Papilionoideae</taxon>
        <taxon>50 kb inversion clade</taxon>
        <taxon>NPAAA clade</taxon>
        <taxon>indigoferoid/millettioid clade</taxon>
        <taxon>Phaseoleae</taxon>
        <taxon>Vigna</taxon>
    </lineage>
</organism>
<dbReference type="Proteomes" id="UP000291084">
    <property type="component" value="Chromosome 1"/>
</dbReference>
<feature type="chain" id="PRO_5006616707" description="Secreted protein" evidence="1">
    <location>
        <begin position="20"/>
        <end position="71"/>
    </location>
</feature>
<evidence type="ECO:0000256" key="1">
    <source>
        <dbReference type="SAM" id="SignalP"/>
    </source>
</evidence>
<protein>
    <recommendedName>
        <fullName evidence="4">Secreted protein</fullName>
    </recommendedName>
</protein>
<gene>
    <name evidence="2" type="primary">Vigan.01G419500</name>
    <name evidence="2" type="ORF">VIGAN_01419500</name>
</gene>